<evidence type="ECO:0000256" key="3">
    <source>
        <dbReference type="SAM" id="MobiDB-lite"/>
    </source>
</evidence>
<dbReference type="InterPro" id="IPR050767">
    <property type="entry name" value="Sel1_AlgK"/>
</dbReference>
<dbReference type="SUPFAM" id="SSF56112">
    <property type="entry name" value="Protein kinase-like (PK-like)"/>
    <property type="match status" value="1"/>
</dbReference>
<dbReference type="Pfam" id="PF00069">
    <property type="entry name" value="Pkinase"/>
    <property type="match status" value="1"/>
</dbReference>
<dbReference type="Proteomes" id="UP000247702">
    <property type="component" value="Unassembled WGS sequence"/>
</dbReference>
<evidence type="ECO:0000256" key="4">
    <source>
        <dbReference type="SAM" id="SignalP"/>
    </source>
</evidence>
<comment type="caution">
    <text evidence="6">The sequence shown here is derived from an EMBL/GenBank/DDBJ whole genome shotgun (WGS) entry which is preliminary data.</text>
</comment>
<feature type="signal peptide" evidence="4">
    <location>
        <begin position="1"/>
        <end position="22"/>
    </location>
</feature>
<feature type="compositionally biased region" description="Basic residues" evidence="3">
    <location>
        <begin position="939"/>
        <end position="951"/>
    </location>
</feature>
<dbReference type="InterPro" id="IPR011990">
    <property type="entry name" value="TPR-like_helical_dom_sf"/>
</dbReference>
<feature type="binding site" evidence="2">
    <location>
        <position position="380"/>
    </location>
    <ligand>
        <name>ATP</name>
        <dbReference type="ChEBI" id="CHEBI:30616"/>
    </ligand>
</feature>
<feature type="chain" id="PRO_5016362028" description="Protein kinase domain-containing protein" evidence="4">
    <location>
        <begin position="23"/>
        <end position="960"/>
    </location>
</feature>
<name>A0A2Z6SHR2_9GLOM</name>
<keyword evidence="2" id="KW-0547">Nucleotide-binding</keyword>
<dbReference type="Pfam" id="PF24681">
    <property type="entry name" value="Kelch_KLHDC2_KLHL20_DRC7"/>
    <property type="match status" value="1"/>
</dbReference>
<dbReference type="InterPro" id="IPR011043">
    <property type="entry name" value="Gal_Oxase/kelch_b-propeller"/>
</dbReference>
<dbReference type="Gene3D" id="3.30.200.20">
    <property type="entry name" value="Phosphorylase Kinase, domain 1"/>
    <property type="match status" value="1"/>
</dbReference>
<feature type="region of interest" description="Disordered" evidence="3">
    <location>
        <begin position="939"/>
        <end position="960"/>
    </location>
</feature>
<gene>
    <name evidence="6" type="ORF">RclHR1_00620017</name>
</gene>
<organism evidence="6 7">
    <name type="scientific">Rhizophagus clarus</name>
    <dbReference type="NCBI Taxonomy" id="94130"/>
    <lineage>
        <taxon>Eukaryota</taxon>
        <taxon>Fungi</taxon>
        <taxon>Fungi incertae sedis</taxon>
        <taxon>Mucoromycota</taxon>
        <taxon>Glomeromycotina</taxon>
        <taxon>Glomeromycetes</taxon>
        <taxon>Glomerales</taxon>
        <taxon>Glomeraceae</taxon>
        <taxon>Rhizophagus</taxon>
    </lineage>
</organism>
<dbReference type="SUPFAM" id="SSF81901">
    <property type="entry name" value="HCP-like"/>
    <property type="match status" value="2"/>
</dbReference>
<dbReference type="Gene3D" id="1.25.40.10">
    <property type="entry name" value="Tetratricopeptide repeat domain"/>
    <property type="match status" value="2"/>
</dbReference>
<dbReference type="AlphaFoldDB" id="A0A2Z6SHR2"/>
<dbReference type="InterPro" id="IPR006597">
    <property type="entry name" value="Sel1-like"/>
</dbReference>
<dbReference type="SUPFAM" id="SSF50965">
    <property type="entry name" value="Galactose oxidase, central domain"/>
    <property type="match status" value="1"/>
</dbReference>
<feature type="domain" description="Protein kinase" evidence="5">
    <location>
        <begin position="351"/>
        <end position="600"/>
    </location>
</feature>
<dbReference type="PANTHER" id="PTHR11102:SF160">
    <property type="entry name" value="ERAD-ASSOCIATED E3 UBIQUITIN-PROTEIN LIGASE COMPONENT HRD3"/>
    <property type="match status" value="1"/>
</dbReference>
<dbReference type="PANTHER" id="PTHR11102">
    <property type="entry name" value="SEL-1-LIKE PROTEIN"/>
    <property type="match status" value="1"/>
</dbReference>
<evidence type="ECO:0000313" key="6">
    <source>
        <dbReference type="EMBL" id="GBC05377.1"/>
    </source>
</evidence>
<protein>
    <recommendedName>
        <fullName evidence="5">Protein kinase domain-containing protein</fullName>
    </recommendedName>
</protein>
<dbReference type="SMART" id="SM00671">
    <property type="entry name" value="SEL1"/>
    <property type="match status" value="6"/>
</dbReference>
<dbReference type="InterPro" id="IPR017441">
    <property type="entry name" value="Protein_kinase_ATP_BS"/>
</dbReference>
<dbReference type="Gene3D" id="1.10.510.10">
    <property type="entry name" value="Transferase(Phosphotransferase) domain 1"/>
    <property type="match status" value="1"/>
</dbReference>
<keyword evidence="7" id="KW-1185">Reference proteome</keyword>
<dbReference type="EMBL" id="BEXD01004004">
    <property type="protein sequence ID" value="GBC05377.1"/>
    <property type="molecule type" value="Genomic_DNA"/>
</dbReference>
<reference evidence="6 7" key="1">
    <citation type="submission" date="2017-11" db="EMBL/GenBank/DDBJ databases">
        <title>The genome of Rhizophagus clarus HR1 reveals common genetic basis of auxotrophy among arbuscular mycorrhizal fungi.</title>
        <authorList>
            <person name="Kobayashi Y."/>
        </authorList>
    </citation>
    <scope>NUCLEOTIDE SEQUENCE [LARGE SCALE GENOMIC DNA]</scope>
    <source>
        <strain evidence="6 7">HR1</strain>
    </source>
</reference>
<dbReference type="Gene3D" id="2.120.10.80">
    <property type="entry name" value="Kelch-type beta propeller"/>
    <property type="match status" value="2"/>
</dbReference>
<evidence type="ECO:0000313" key="7">
    <source>
        <dbReference type="Proteomes" id="UP000247702"/>
    </source>
</evidence>
<dbReference type="InterPro" id="IPR015915">
    <property type="entry name" value="Kelch-typ_b-propeller"/>
</dbReference>
<dbReference type="GO" id="GO:0004672">
    <property type="term" value="F:protein kinase activity"/>
    <property type="evidence" value="ECO:0007669"/>
    <property type="project" value="InterPro"/>
</dbReference>
<dbReference type="GO" id="GO:0005524">
    <property type="term" value="F:ATP binding"/>
    <property type="evidence" value="ECO:0007669"/>
    <property type="project" value="UniProtKB-UniRule"/>
</dbReference>
<keyword evidence="4" id="KW-0732">Signal</keyword>
<evidence type="ECO:0000256" key="1">
    <source>
        <dbReference type="ARBA" id="ARBA00038101"/>
    </source>
</evidence>
<keyword evidence="2" id="KW-0067">ATP-binding</keyword>
<dbReference type="Pfam" id="PF08238">
    <property type="entry name" value="Sel1"/>
    <property type="match status" value="6"/>
</dbReference>
<accession>A0A2Z6SHR2</accession>
<evidence type="ECO:0000256" key="2">
    <source>
        <dbReference type="PROSITE-ProRule" id="PRU10141"/>
    </source>
</evidence>
<comment type="similarity">
    <text evidence="1">Belongs to the sel-1 family.</text>
</comment>
<proteinExistence type="inferred from homology"/>
<sequence>MIKFHNYLPLFLLFCTASLVYAQYIPKPRFAHASILVDSKLYFIGGFDSNGKSQSDFFYLDLSVPFSTEDTNTLKYVQVNNNDLTPNAWCTTATTNNMIYLFGCFMVSGNSSLIYQYNISSNKWEAPSFDATSPSHRISSVVVTDSSTERIYYFGGKDDAYNVLNDTWIFNTSNNQLSWQQITPAPMSICCFPAILLPDGYILYIGGNVFMNNITRYNTKLNYWDYKPTKGVNLLRRSGLSAILVPDGRIIVYGGLPLPQDIATSMPQDDLAVLDTTTYEWVSPVVKDKPDAISFHTVCLYGNYMIVAFGISNNNLKPNSGIYLLNITDKTTYKWITDFNPNISIENGNKPSNHVEIGSGGFGKVYRAKLKNSDKYLALKSFFNLDNVTIKEIVRELKLQRDIQFHDNIVKFYGLTKLESGNNAAQLKIYMLVMEYANEAATPVGFRVSCLHNEDIVHRDLHSDNVLVHQKNIKLADFGLSKRIEETSKNQSKLFGVIPYVDPKRFGKQKNNTVNSLNKKSDIYSIGVLFWEISSGKQSFYVQGEQHGLDLAIEILQGRRENPVPGTPTDYVKIYTDCWHENPDNRPNINQVIERLNAIITKTGEITREITAKITEDYQMNDYELNLGFNSSGSMTMINSASGELSNFIKNFNNLDTKEIETIIPTTVSDDVNNIVEFITKMINEGKEPRTRKQCILNYFNEYHINPEETYKLLLNNQNNPDSVFLLGYFNSLGIGTSVNYEKAFSYFSNHLIKDYTLTSYCVGLCYLHGRGTKKDKKLAFKYIERSANKNCAAGQMSVGSCYFNGIGVKKDLKTAVSWYKKAVDNRNIMAKYNLGLSYLNESGVGKDYIKAFELFGQSAKEEYSDGILMLGYCYDNGIGVSINKQKAFELYQKAADLENNAAQYNLARMYKTGEGITEDIGRAIHWYRKSVENGNKKAQNKLKNISKTKNRNRDSCKIN</sequence>
<dbReference type="PROSITE" id="PS00107">
    <property type="entry name" value="PROTEIN_KINASE_ATP"/>
    <property type="match status" value="1"/>
</dbReference>
<dbReference type="InterPro" id="IPR011009">
    <property type="entry name" value="Kinase-like_dom_sf"/>
</dbReference>
<evidence type="ECO:0000259" key="5">
    <source>
        <dbReference type="PROSITE" id="PS50011"/>
    </source>
</evidence>
<dbReference type="InterPro" id="IPR000719">
    <property type="entry name" value="Prot_kinase_dom"/>
</dbReference>
<dbReference type="PROSITE" id="PS50011">
    <property type="entry name" value="PROTEIN_KINASE_DOM"/>
    <property type="match status" value="1"/>
</dbReference>